<keyword evidence="2" id="KW-1185">Reference proteome</keyword>
<dbReference type="InterPro" id="IPR036397">
    <property type="entry name" value="RNaseH_sf"/>
</dbReference>
<dbReference type="GO" id="GO:0003676">
    <property type="term" value="F:nucleic acid binding"/>
    <property type="evidence" value="ECO:0007669"/>
    <property type="project" value="InterPro"/>
</dbReference>
<dbReference type="Gene3D" id="3.30.420.10">
    <property type="entry name" value="Ribonuclease H-like superfamily/Ribonuclease H"/>
    <property type="match status" value="1"/>
</dbReference>
<reference evidence="1" key="2">
    <citation type="journal article" date="2022" name="Res Sq">
        <title>Comparative Genomics Reveals Insights into the Divergent Evolution of Astigmatic Mites and Household Pest Adaptations.</title>
        <authorList>
            <person name="Xiong Q."/>
            <person name="Wan A.T.-Y."/>
            <person name="Liu X.-Y."/>
            <person name="Fung C.S.-H."/>
            <person name="Xiao X."/>
            <person name="Malainual N."/>
            <person name="Hou J."/>
            <person name="Wang L."/>
            <person name="Wang M."/>
            <person name="Yang K."/>
            <person name="Cui Y."/>
            <person name="Leung E."/>
            <person name="Nong W."/>
            <person name="Shin S.-K."/>
            <person name="Au S."/>
            <person name="Jeong K.Y."/>
            <person name="Chew F.T."/>
            <person name="Hui J."/>
            <person name="Leung T.F."/>
            <person name="Tungtrongchitr A."/>
            <person name="Zhong N."/>
            <person name="Liu Z."/>
            <person name="Tsui S."/>
        </authorList>
    </citation>
    <scope>NUCLEOTIDE SEQUENCE</scope>
    <source>
        <strain evidence="1">Derf</strain>
        <tissue evidence="1">Whole organism</tissue>
    </source>
</reference>
<evidence type="ECO:0000313" key="2">
    <source>
        <dbReference type="Proteomes" id="UP000790347"/>
    </source>
</evidence>
<comment type="caution">
    <text evidence="1">The sequence shown here is derived from an EMBL/GenBank/DDBJ whole genome shotgun (WGS) entry which is preliminary data.</text>
</comment>
<evidence type="ECO:0000313" key="1">
    <source>
        <dbReference type="EMBL" id="KAH9517934.1"/>
    </source>
</evidence>
<organism evidence="1 2">
    <name type="scientific">Dermatophagoides farinae</name>
    <name type="common">American house dust mite</name>
    <dbReference type="NCBI Taxonomy" id="6954"/>
    <lineage>
        <taxon>Eukaryota</taxon>
        <taxon>Metazoa</taxon>
        <taxon>Ecdysozoa</taxon>
        <taxon>Arthropoda</taxon>
        <taxon>Chelicerata</taxon>
        <taxon>Arachnida</taxon>
        <taxon>Acari</taxon>
        <taxon>Acariformes</taxon>
        <taxon>Sarcoptiformes</taxon>
        <taxon>Astigmata</taxon>
        <taxon>Psoroptidia</taxon>
        <taxon>Analgoidea</taxon>
        <taxon>Pyroglyphidae</taxon>
        <taxon>Dermatophagoidinae</taxon>
        <taxon>Dermatophagoides</taxon>
    </lineage>
</organism>
<reference evidence="1" key="1">
    <citation type="submission" date="2013-05" db="EMBL/GenBank/DDBJ databases">
        <authorList>
            <person name="Yim A.K.Y."/>
            <person name="Chan T.F."/>
            <person name="Ji K.M."/>
            <person name="Liu X.Y."/>
            <person name="Zhou J.W."/>
            <person name="Li R.Q."/>
            <person name="Yang K.Y."/>
            <person name="Li J."/>
            <person name="Li M."/>
            <person name="Law P.T.W."/>
            <person name="Wu Y.L."/>
            <person name="Cai Z.L."/>
            <person name="Qin H."/>
            <person name="Bao Y."/>
            <person name="Leung R.K.K."/>
            <person name="Ng P.K.S."/>
            <person name="Zou J."/>
            <person name="Zhong X.J."/>
            <person name="Ran P.X."/>
            <person name="Zhong N.S."/>
            <person name="Liu Z.G."/>
            <person name="Tsui S.K.W."/>
        </authorList>
    </citation>
    <scope>NUCLEOTIDE SEQUENCE</scope>
    <source>
        <strain evidence="1">Derf</strain>
        <tissue evidence="1">Whole organism</tissue>
    </source>
</reference>
<dbReference type="EMBL" id="ASGP02000003">
    <property type="protein sequence ID" value="KAH9517934.1"/>
    <property type="molecule type" value="Genomic_DNA"/>
</dbReference>
<accession>A0A922L730</accession>
<name>A0A922L730_DERFA</name>
<sequence>MTEYGYRKSRKKPILSKKNKNKSRFWAIKMAEMPLDYWKKVIFSDECRFSQFNDAYRTFVYRKKNQAYHAKTISHACFNNHYSLKIGMMMISVDYAPIVICVATNHLDEFKIKEDFSTSMMFQYKIFEQNIIFFPILNNRHLNSYVIFHVTFERLSTFCAPKMLNQNVKKLYEYWIFNITFYIQEVQPKRYSHLISKKPAKLWIKIVNNKFDTKVCSNVVGYESG</sequence>
<dbReference type="Proteomes" id="UP000790347">
    <property type="component" value="Unassembled WGS sequence"/>
</dbReference>
<dbReference type="AlphaFoldDB" id="A0A922L730"/>
<gene>
    <name evidence="1" type="ORF">DERF_008550</name>
</gene>
<proteinExistence type="predicted"/>
<protein>
    <submittedName>
        <fullName evidence="1">Uncharacterized protein</fullName>
    </submittedName>
</protein>